<evidence type="ECO:0000313" key="2">
    <source>
        <dbReference type="EMBL" id="SDG35598.1"/>
    </source>
</evidence>
<keyword evidence="3" id="KW-1185">Reference proteome</keyword>
<dbReference type="STRING" id="366584.SAMN05216377_11154"/>
<gene>
    <name evidence="2" type="ORF">SAMN05216377_11154</name>
</gene>
<name>A0A1G7TJV8_PSEOR</name>
<protein>
    <submittedName>
        <fullName evidence="2">SnoaL-like domain-containing protein</fullName>
    </submittedName>
</protein>
<dbReference type="RefSeq" id="WP_093085871.1">
    <property type="nucleotide sequence ID" value="NZ_FNBE01000011.1"/>
</dbReference>
<dbReference type="Gene3D" id="3.10.450.50">
    <property type="match status" value="1"/>
</dbReference>
<organism evidence="2 3">
    <name type="scientific">Pseudonocardia oroxyli</name>
    <dbReference type="NCBI Taxonomy" id="366584"/>
    <lineage>
        <taxon>Bacteria</taxon>
        <taxon>Bacillati</taxon>
        <taxon>Actinomycetota</taxon>
        <taxon>Actinomycetes</taxon>
        <taxon>Pseudonocardiales</taxon>
        <taxon>Pseudonocardiaceae</taxon>
        <taxon>Pseudonocardia</taxon>
    </lineage>
</organism>
<feature type="domain" description="SnoaL-like" evidence="1">
    <location>
        <begin position="2"/>
        <end position="123"/>
    </location>
</feature>
<reference evidence="2 3" key="1">
    <citation type="submission" date="2016-10" db="EMBL/GenBank/DDBJ databases">
        <authorList>
            <person name="de Groot N.N."/>
        </authorList>
    </citation>
    <scope>NUCLEOTIDE SEQUENCE [LARGE SCALE GENOMIC DNA]</scope>
    <source>
        <strain evidence="2 3">CGMCC 4.3143</strain>
    </source>
</reference>
<dbReference type="Pfam" id="PF13577">
    <property type="entry name" value="SnoaL_4"/>
    <property type="match status" value="1"/>
</dbReference>
<dbReference type="OrthoDB" id="4941530at2"/>
<evidence type="ECO:0000259" key="1">
    <source>
        <dbReference type="Pfam" id="PF13577"/>
    </source>
</evidence>
<dbReference type="Proteomes" id="UP000198967">
    <property type="component" value="Unassembled WGS sequence"/>
</dbReference>
<dbReference type="AlphaFoldDB" id="A0A1G7TJV8"/>
<proteinExistence type="predicted"/>
<accession>A0A1G7TJV8</accession>
<dbReference type="SUPFAM" id="SSF54427">
    <property type="entry name" value="NTF2-like"/>
    <property type="match status" value="1"/>
</dbReference>
<dbReference type="InterPro" id="IPR032710">
    <property type="entry name" value="NTF2-like_dom_sf"/>
</dbReference>
<dbReference type="EMBL" id="FNBE01000011">
    <property type="protein sequence ID" value="SDG35598.1"/>
    <property type="molecule type" value="Genomic_DNA"/>
</dbReference>
<evidence type="ECO:0000313" key="3">
    <source>
        <dbReference type="Proteomes" id="UP000198967"/>
    </source>
</evidence>
<sequence length="147" mass="16085">MDALERMLARYSACADRAPEAEGWESCFLPDAEVRIFGPGRDVPLVLAGRDAVGAAFDGVADPVPHLHLVTNTVIEPDGAGVRLDSCFARLDLMGEGRIGSFGRYLDRAVPCRDGRWRMSHRDIRVLARLSGREKGRGNGPRISTPR</sequence>
<dbReference type="InterPro" id="IPR037401">
    <property type="entry name" value="SnoaL-like"/>
</dbReference>